<dbReference type="EMBL" id="AP022610">
    <property type="protein sequence ID" value="BBZ27390.1"/>
    <property type="molecule type" value="Genomic_DNA"/>
</dbReference>
<name>A0A7I7XDK6_9MYCO</name>
<evidence type="ECO:0000259" key="7">
    <source>
        <dbReference type="Pfam" id="PF17801"/>
    </source>
</evidence>
<evidence type="ECO:0000256" key="4">
    <source>
        <dbReference type="ARBA" id="ARBA00023295"/>
    </source>
</evidence>
<dbReference type="GO" id="GO:0005975">
    <property type="term" value="P:carbohydrate metabolic process"/>
    <property type="evidence" value="ECO:0007669"/>
    <property type="project" value="InterPro"/>
</dbReference>
<dbReference type="InterPro" id="IPR013780">
    <property type="entry name" value="Glyco_hydro_b"/>
</dbReference>
<dbReference type="SUPFAM" id="SSF51445">
    <property type="entry name" value="(Trans)glycosidases"/>
    <property type="match status" value="1"/>
</dbReference>
<reference evidence="8 9" key="1">
    <citation type="journal article" date="2019" name="Emerg. Microbes Infect.">
        <title>Comprehensive subspecies identification of 175 nontuberculous mycobacteria species based on 7547 genomic profiles.</title>
        <authorList>
            <person name="Matsumoto Y."/>
            <person name="Kinjo T."/>
            <person name="Motooka D."/>
            <person name="Nabeya D."/>
            <person name="Jung N."/>
            <person name="Uechi K."/>
            <person name="Horii T."/>
            <person name="Iida T."/>
            <person name="Fujita J."/>
            <person name="Nakamura S."/>
        </authorList>
    </citation>
    <scope>NUCLEOTIDE SEQUENCE [LARGE SCALE GENOMIC DNA]</scope>
    <source>
        <strain evidence="8 9">JCM 13574</strain>
    </source>
</reference>
<evidence type="ECO:0000313" key="9">
    <source>
        <dbReference type="Proteomes" id="UP000466517"/>
    </source>
</evidence>
<sequence length="466" mass="49980">MRSPLRIEPLRIVAALAVALAALAGCAGPARDAGAPTRLTPPMGWNSWNASIPMTEQTVEQTIDAMVSSGMRDAGYRYVDLDAGWAAPTRDADGKLRADPQAFPHGIAALASYAHDRGMLLGIYASPFDETCGQDVRIGSSGHEKTDANSFADWGVDYLKYDWCRSAADHDQQVKVFTAMRNALRDTGRRIFYSINPNSSSDHRAGVTHDWSGIADMARTTVDLVPVWRSTLSPLDASDAFLTGTNLGVPDEFAASLRVTGASHPGYSNDPDMLVAGLPWSEYFVNHLAVNRQIVAAYQVPPDRLAKLSEKFPLSDAQLAYRATAQPALTDAEQRTHLSLWAMLAAPLIAGNDVRSMTDATRAILTNPDVIAVDQDPMVARATPSAADPRVLVKPLAGGDVAVALYDADDHPEFIAASARSVGLPAAPCYSVRDLWSHVTTTGPGDVGRLVAPHEVAMMRIGAHCR</sequence>
<feature type="signal peptide" evidence="6">
    <location>
        <begin position="1"/>
        <end position="24"/>
    </location>
</feature>
<dbReference type="Gene3D" id="2.60.40.1180">
    <property type="entry name" value="Golgi alpha-mannosidase II"/>
    <property type="match status" value="1"/>
</dbReference>
<dbReference type="InterPro" id="IPR017853">
    <property type="entry name" value="GH"/>
</dbReference>
<evidence type="ECO:0000313" key="8">
    <source>
        <dbReference type="EMBL" id="BBZ27390.1"/>
    </source>
</evidence>
<dbReference type="PRINTS" id="PR00740">
    <property type="entry name" value="GLHYDRLASE27"/>
</dbReference>
<keyword evidence="3 5" id="KW-0378">Hydrolase</keyword>
<evidence type="ECO:0000256" key="5">
    <source>
        <dbReference type="RuleBase" id="RU361168"/>
    </source>
</evidence>
<feature type="domain" description="Alpha galactosidase C-terminal" evidence="7">
    <location>
        <begin position="388"/>
        <end position="461"/>
    </location>
</feature>
<dbReference type="PANTHER" id="PTHR11452">
    <property type="entry name" value="ALPHA-GALACTOSIDASE/ALPHA-N-ACETYLGALACTOSAMINIDASE"/>
    <property type="match status" value="1"/>
</dbReference>
<evidence type="ECO:0000256" key="3">
    <source>
        <dbReference type="ARBA" id="ARBA00022801"/>
    </source>
</evidence>
<dbReference type="Proteomes" id="UP000466517">
    <property type="component" value="Chromosome"/>
</dbReference>
<dbReference type="Pfam" id="PF17801">
    <property type="entry name" value="Melibiase_C"/>
    <property type="match status" value="1"/>
</dbReference>
<dbReference type="InterPro" id="IPR013785">
    <property type="entry name" value="Aldolase_TIM"/>
</dbReference>
<dbReference type="Pfam" id="PF16499">
    <property type="entry name" value="Melibiase_2"/>
    <property type="match status" value="2"/>
</dbReference>
<comment type="similarity">
    <text evidence="1 5">Belongs to the glycosyl hydrolase 27 family.</text>
</comment>
<dbReference type="Gene3D" id="3.20.20.70">
    <property type="entry name" value="Aldolase class I"/>
    <property type="match status" value="1"/>
</dbReference>
<organism evidence="8 9">
    <name type="scientific">Mycolicibacterium madagascariense</name>
    <dbReference type="NCBI Taxonomy" id="212765"/>
    <lineage>
        <taxon>Bacteria</taxon>
        <taxon>Bacillati</taxon>
        <taxon>Actinomycetota</taxon>
        <taxon>Actinomycetes</taxon>
        <taxon>Mycobacteriales</taxon>
        <taxon>Mycobacteriaceae</taxon>
        <taxon>Mycolicibacterium</taxon>
    </lineage>
</organism>
<dbReference type="AlphaFoldDB" id="A0A7I7XDK6"/>
<dbReference type="KEGG" id="mmag:MMAD_16850"/>
<dbReference type="InterPro" id="IPR041233">
    <property type="entry name" value="Melibiase_C"/>
</dbReference>
<keyword evidence="5" id="KW-1015">Disulfide bond</keyword>
<accession>A0A7I7XDK6</accession>
<dbReference type="EC" id="3.2.1.22" evidence="5"/>
<evidence type="ECO:0000256" key="6">
    <source>
        <dbReference type="SAM" id="SignalP"/>
    </source>
</evidence>
<comment type="catalytic activity">
    <reaction evidence="5">
        <text>Hydrolysis of terminal, non-reducing alpha-D-galactose residues in alpha-D-galactosides, including galactose oligosaccharides, galactomannans and galactolipids.</text>
        <dbReference type="EC" id="3.2.1.22"/>
    </reaction>
</comment>
<keyword evidence="2 6" id="KW-0732">Signal</keyword>
<dbReference type="CDD" id="cd14792">
    <property type="entry name" value="GH27"/>
    <property type="match status" value="1"/>
</dbReference>
<evidence type="ECO:0000256" key="2">
    <source>
        <dbReference type="ARBA" id="ARBA00022729"/>
    </source>
</evidence>
<dbReference type="InterPro" id="IPR002241">
    <property type="entry name" value="Glyco_hydro_27"/>
</dbReference>
<evidence type="ECO:0000256" key="1">
    <source>
        <dbReference type="ARBA" id="ARBA00009743"/>
    </source>
</evidence>
<dbReference type="GO" id="GO:0004557">
    <property type="term" value="F:alpha-galactosidase activity"/>
    <property type="evidence" value="ECO:0007669"/>
    <property type="project" value="UniProtKB-EC"/>
</dbReference>
<dbReference type="PANTHER" id="PTHR11452:SF75">
    <property type="entry name" value="ALPHA-GALACTOSIDASE MEL1"/>
    <property type="match status" value="1"/>
</dbReference>
<protein>
    <recommendedName>
        <fullName evidence="5">Alpha-galactosidase</fullName>
        <ecNumber evidence="5">3.2.1.22</ecNumber>
    </recommendedName>
    <alternativeName>
        <fullName evidence="5">Melibiase</fullName>
    </alternativeName>
</protein>
<dbReference type="RefSeq" id="WP_163735128.1">
    <property type="nucleotide sequence ID" value="NZ_AP022610.1"/>
</dbReference>
<feature type="chain" id="PRO_5039327021" description="Alpha-galactosidase" evidence="6">
    <location>
        <begin position="25"/>
        <end position="466"/>
    </location>
</feature>
<proteinExistence type="inferred from homology"/>
<dbReference type="SUPFAM" id="SSF51011">
    <property type="entry name" value="Glycosyl hydrolase domain"/>
    <property type="match status" value="1"/>
</dbReference>
<dbReference type="PROSITE" id="PS51257">
    <property type="entry name" value="PROKAR_LIPOPROTEIN"/>
    <property type="match status" value="1"/>
</dbReference>
<gene>
    <name evidence="8" type="ORF">MMAD_16850</name>
</gene>
<keyword evidence="9" id="KW-1185">Reference proteome</keyword>
<keyword evidence="4 5" id="KW-0326">Glycosidase</keyword>